<gene>
    <name evidence="1" type="ORF">TM35_000132930</name>
</gene>
<keyword evidence="2" id="KW-1185">Reference proteome</keyword>
<dbReference type="Proteomes" id="UP000192257">
    <property type="component" value="Unassembled WGS sequence"/>
</dbReference>
<protein>
    <submittedName>
        <fullName evidence="1">Uncharacterized protein</fullName>
    </submittedName>
</protein>
<comment type="caution">
    <text evidence="1">The sequence shown here is derived from an EMBL/GenBank/DDBJ whole genome shotgun (WGS) entry which is preliminary data.</text>
</comment>
<dbReference type="RefSeq" id="XP_028883355.1">
    <property type="nucleotide sequence ID" value="XM_029025509.1"/>
</dbReference>
<name>A0A1X0NYJ6_9TRYP</name>
<proteinExistence type="predicted"/>
<organism evidence="1 2">
    <name type="scientific">Trypanosoma theileri</name>
    <dbReference type="NCBI Taxonomy" id="67003"/>
    <lineage>
        <taxon>Eukaryota</taxon>
        <taxon>Discoba</taxon>
        <taxon>Euglenozoa</taxon>
        <taxon>Kinetoplastea</taxon>
        <taxon>Metakinetoplastina</taxon>
        <taxon>Trypanosomatida</taxon>
        <taxon>Trypanosomatidae</taxon>
        <taxon>Trypanosoma</taxon>
    </lineage>
</organism>
<evidence type="ECO:0000313" key="1">
    <source>
        <dbReference type="EMBL" id="ORC89289.1"/>
    </source>
</evidence>
<evidence type="ECO:0000313" key="2">
    <source>
        <dbReference type="Proteomes" id="UP000192257"/>
    </source>
</evidence>
<reference evidence="1 2" key="1">
    <citation type="submission" date="2017-03" db="EMBL/GenBank/DDBJ databases">
        <title>An alternative strategy for trypanosome survival in the mammalian bloodstream revealed through genome and transcriptome analysis of the ubiquitous bovine parasite Trypanosoma (Megatrypanum) theileri.</title>
        <authorList>
            <person name="Kelly S."/>
            <person name="Ivens A."/>
            <person name="Mott A."/>
            <person name="O'Neill E."/>
            <person name="Emms D."/>
            <person name="Macleod O."/>
            <person name="Voorheis P."/>
            <person name="Matthews J."/>
            <person name="Matthews K."/>
            <person name="Carrington M."/>
        </authorList>
    </citation>
    <scope>NUCLEOTIDE SEQUENCE [LARGE SCALE GENOMIC DNA]</scope>
    <source>
        <strain evidence="1">Edinburgh</strain>
    </source>
</reference>
<sequence>MPRESVRSSLVLLYSSLPQFVLDPPPGFLIFSSFVSLRNVAKITHETTHRVGCFALCSSGRRGMLFPCSLRRTLHLMTLRGSTRHCCPLIITNIFATGDPTR</sequence>
<accession>A0A1X0NYJ6</accession>
<dbReference type="VEuPathDB" id="TriTrypDB:TM35_000132930"/>
<dbReference type="EMBL" id="NBCO01000013">
    <property type="protein sequence ID" value="ORC89289.1"/>
    <property type="molecule type" value="Genomic_DNA"/>
</dbReference>
<dbReference type="AlphaFoldDB" id="A0A1X0NYJ6"/>
<dbReference type="GeneID" id="39985289"/>